<dbReference type="EMBL" id="BSNI01000002">
    <property type="protein sequence ID" value="GLQ16656.1"/>
    <property type="molecule type" value="Genomic_DNA"/>
</dbReference>
<sequence length="75" mass="7717">MKIKTIIKVEDVAQARILIPALKGHGFHPIEGTDIGVSGMGGMAGPGGISIQVPEDEAEDAQLLAEALLADIVAK</sequence>
<reference evidence="1" key="1">
    <citation type="journal article" date="2014" name="Int. J. Syst. Evol. Microbiol.">
        <title>Complete genome of a new Firmicutes species belonging to the dominant human colonic microbiota ('Ruminococcus bicirculans') reveals two chromosomes and a selective capacity to utilize plant glucans.</title>
        <authorList>
            <consortium name="NISC Comparative Sequencing Program"/>
            <person name="Wegmann U."/>
            <person name="Louis P."/>
            <person name="Goesmann A."/>
            <person name="Henrissat B."/>
            <person name="Duncan S.H."/>
            <person name="Flint H.J."/>
        </authorList>
    </citation>
    <scope>NUCLEOTIDE SEQUENCE</scope>
    <source>
        <strain evidence="1">NBRC 107169</strain>
    </source>
</reference>
<proteinExistence type="predicted"/>
<comment type="caution">
    <text evidence="1">The sequence shown here is derived from an EMBL/GenBank/DDBJ whole genome shotgun (WGS) entry which is preliminary data.</text>
</comment>
<reference evidence="1" key="2">
    <citation type="submission" date="2023-01" db="EMBL/GenBank/DDBJ databases">
        <title>Draft genome sequence of Maritalea porphyrae strain NBRC 107169.</title>
        <authorList>
            <person name="Sun Q."/>
            <person name="Mori K."/>
        </authorList>
    </citation>
    <scope>NUCLEOTIDE SEQUENCE</scope>
    <source>
        <strain evidence="1">NBRC 107169</strain>
    </source>
</reference>
<evidence type="ECO:0008006" key="3">
    <source>
        <dbReference type="Google" id="ProtNLM"/>
    </source>
</evidence>
<gene>
    <name evidence="1" type="ORF">GCM10007879_09050</name>
</gene>
<evidence type="ECO:0000313" key="2">
    <source>
        <dbReference type="Proteomes" id="UP001161405"/>
    </source>
</evidence>
<keyword evidence="2" id="KW-1185">Reference proteome</keyword>
<evidence type="ECO:0000313" key="1">
    <source>
        <dbReference type="EMBL" id="GLQ16656.1"/>
    </source>
</evidence>
<accession>A0ABQ5UQM1</accession>
<dbReference type="RefSeq" id="WP_284362334.1">
    <property type="nucleotide sequence ID" value="NZ_BSNI01000002.1"/>
</dbReference>
<protein>
    <recommendedName>
        <fullName evidence="3">DUF2007 domain-containing protein</fullName>
    </recommendedName>
</protein>
<name>A0ABQ5UQM1_9HYPH</name>
<dbReference type="Proteomes" id="UP001161405">
    <property type="component" value="Unassembled WGS sequence"/>
</dbReference>
<organism evidence="1 2">
    <name type="scientific">Maritalea porphyrae</name>
    <dbReference type="NCBI Taxonomy" id="880732"/>
    <lineage>
        <taxon>Bacteria</taxon>
        <taxon>Pseudomonadati</taxon>
        <taxon>Pseudomonadota</taxon>
        <taxon>Alphaproteobacteria</taxon>
        <taxon>Hyphomicrobiales</taxon>
        <taxon>Devosiaceae</taxon>
        <taxon>Maritalea</taxon>
    </lineage>
</organism>